<keyword evidence="3" id="KW-0804">Transcription</keyword>
<keyword evidence="6" id="KW-1185">Reference proteome</keyword>
<dbReference type="PROSITE" id="PS01124">
    <property type="entry name" value="HTH_ARAC_FAMILY_2"/>
    <property type="match status" value="1"/>
</dbReference>
<feature type="domain" description="HTH araC/xylS-type" evidence="4">
    <location>
        <begin position="223"/>
        <end position="321"/>
    </location>
</feature>
<dbReference type="AlphaFoldDB" id="A0A2N5EGE4"/>
<organism evidence="5 6">
    <name type="scientific">Chimaeribacter californicus</name>
    <dbReference type="NCBI Taxonomy" id="2060067"/>
    <lineage>
        <taxon>Bacteria</taxon>
        <taxon>Pseudomonadati</taxon>
        <taxon>Pseudomonadota</taxon>
        <taxon>Gammaproteobacteria</taxon>
        <taxon>Enterobacterales</taxon>
        <taxon>Yersiniaceae</taxon>
        <taxon>Chimaeribacter</taxon>
    </lineage>
</organism>
<gene>
    <name evidence="5" type="ORF">CYR55_01940</name>
</gene>
<evidence type="ECO:0000259" key="4">
    <source>
        <dbReference type="PROSITE" id="PS01124"/>
    </source>
</evidence>
<evidence type="ECO:0000256" key="1">
    <source>
        <dbReference type="ARBA" id="ARBA00023015"/>
    </source>
</evidence>
<comment type="caution">
    <text evidence="5">The sequence shown here is derived from an EMBL/GenBank/DDBJ whole genome shotgun (WGS) entry which is preliminary data.</text>
</comment>
<reference evidence="5 6" key="1">
    <citation type="submission" date="2017-12" db="EMBL/GenBank/DDBJ databases">
        <title>Characterization of six clinical isolates of Enterochimera gen. nov., a novel genus of the Yersiniaciae family and the three species Enterochimera arupensis sp. nov., Enterochimera coloradensis sp. nov, and Enterochimera californica sp. nov.</title>
        <authorList>
            <person name="Rossi A."/>
            <person name="Fisher M."/>
        </authorList>
    </citation>
    <scope>NUCLEOTIDE SEQUENCE [LARGE SCALE GENOMIC DNA]</scope>
    <source>
        <strain evidence="6">2015-Iso6</strain>
    </source>
</reference>
<dbReference type="SMART" id="SM00342">
    <property type="entry name" value="HTH_ARAC"/>
    <property type="match status" value="1"/>
</dbReference>
<evidence type="ECO:0000313" key="5">
    <source>
        <dbReference type="EMBL" id="PLR41616.1"/>
    </source>
</evidence>
<dbReference type="PANTHER" id="PTHR46796:SF6">
    <property type="entry name" value="ARAC SUBFAMILY"/>
    <property type="match status" value="1"/>
</dbReference>
<dbReference type="InterPro" id="IPR018060">
    <property type="entry name" value="HTH_AraC"/>
</dbReference>
<dbReference type="InterPro" id="IPR050204">
    <property type="entry name" value="AraC_XylS_family_regulators"/>
</dbReference>
<dbReference type="Gene3D" id="1.10.10.60">
    <property type="entry name" value="Homeodomain-like"/>
    <property type="match status" value="2"/>
</dbReference>
<dbReference type="GO" id="GO:0043565">
    <property type="term" value="F:sequence-specific DNA binding"/>
    <property type="evidence" value="ECO:0007669"/>
    <property type="project" value="InterPro"/>
</dbReference>
<dbReference type="EMBL" id="PJZF01000001">
    <property type="protein sequence ID" value="PLR41616.1"/>
    <property type="molecule type" value="Genomic_DNA"/>
</dbReference>
<keyword evidence="1" id="KW-0805">Transcription regulation</keyword>
<proteinExistence type="predicted"/>
<keyword evidence="2" id="KW-0238">DNA-binding</keyword>
<protein>
    <submittedName>
        <fullName evidence="5">AraC family transcriptional regulator</fullName>
    </submittedName>
</protein>
<dbReference type="RefSeq" id="WP_101814467.1">
    <property type="nucleotide sequence ID" value="NZ_PJZF01000001.1"/>
</dbReference>
<dbReference type="SUPFAM" id="SSF46689">
    <property type="entry name" value="Homeodomain-like"/>
    <property type="match status" value="2"/>
</dbReference>
<evidence type="ECO:0000256" key="3">
    <source>
        <dbReference type="ARBA" id="ARBA00023163"/>
    </source>
</evidence>
<dbReference type="GO" id="GO:0003700">
    <property type="term" value="F:DNA-binding transcription factor activity"/>
    <property type="evidence" value="ECO:0007669"/>
    <property type="project" value="InterPro"/>
</dbReference>
<accession>A0A2N5EGE4</accession>
<sequence>MSHLVTRKITDSAHIYEDFDTRFYEWEDGMSSAGLKLELSRQAFTGFDWGVTGYNFGRLVGGVLNVSEHDIHRQRGNVFSMPDHVLIFIMVLGGMECRSFGRRFSLLQGDILIQDSSQPIAIHVHPDKSPPHLCTYQYIILPKHTVALSLDIAALHGRVLPAASPMSFLLRQHFNAMLQVFDTLSEPEVLATGEGAAALILHTLALVAGTPVEAPFAHSSRLEQICLYIEQHLAQPLTADGLCRQFGLSRAALYRLFEPLGGIALFIRNRRATLARRLMRTTSLSDLSLTAIARRCGLSPAALRRLLVQEYGMSSRDVRTALQNAPTMAAGTPTHLNWVSHL</sequence>
<dbReference type="InterPro" id="IPR009057">
    <property type="entry name" value="Homeodomain-like_sf"/>
</dbReference>
<evidence type="ECO:0000256" key="2">
    <source>
        <dbReference type="ARBA" id="ARBA00023125"/>
    </source>
</evidence>
<dbReference type="Proteomes" id="UP000234240">
    <property type="component" value="Unassembled WGS sequence"/>
</dbReference>
<evidence type="ECO:0000313" key="6">
    <source>
        <dbReference type="Proteomes" id="UP000234240"/>
    </source>
</evidence>
<dbReference type="OrthoDB" id="9816461at2"/>
<dbReference type="PANTHER" id="PTHR46796">
    <property type="entry name" value="HTH-TYPE TRANSCRIPTIONAL ACTIVATOR RHAS-RELATED"/>
    <property type="match status" value="1"/>
</dbReference>
<name>A0A2N5EGE4_9GAMM</name>